<organism evidence="1 2">
    <name type="scientific">Colletotrichum paranaense</name>
    <dbReference type="NCBI Taxonomy" id="1914294"/>
    <lineage>
        <taxon>Eukaryota</taxon>
        <taxon>Fungi</taxon>
        <taxon>Dikarya</taxon>
        <taxon>Ascomycota</taxon>
        <taxon>Pezizomycotina</taxon>
        <taxon>Sordariomycetes</taxon>
        <taxon>Hypocreomycetidae</taxon>
        <taxon>Glomerellales</taxon>
        <taxon>Glomerellaceae</taxon>
        <taxon>Colletotrichum</taxon>
        <taxon>Colletotrichum acutatum species complex</taxon>
    </lineage>
</organism>
<dbReference type="Proteomes" id="UP001241169">
    <property type="component" value="Unassembled WGS sequence"/>
</dbReference>
<accession>A0ABQ9T1I8</accession>
<evidence type="ECO:0000313" key="2">
    <source>
        <dbReference type="Proteomes" id="UP001241169"/>
    </source>
</evidence>
<proteinExistence type="predicted"/>
<comment type="caution">
    <text evidence="1">The sequence shown here is derived from an EMBL/GenBank/DDBJ whole genome shotgun (WGS) entry which is preliminary data.</text>
</comment>
<name>A0ABQ9T1I8_9PEZI</name>
<gene>
    <name evidence="1" type="ORF">CPAR01_02518</name>
</gene>
<dbReference type="RefSeq" id="XP_060354133.1">
    <property type="nucleotide sequence ID" value="XM_060486805.1"/>
</dbReference>
<dbReference type="EMBL" id="MOPA01000002">
    <property type="protein sequence ID" value="KAK1545016.1"/>
    <property type="molecule type" value="Genomic_DNA"/>
</dbReference>
<sequence length="122" mass="13543">MKTFKVLRVLKRVVASAPFACFFFRCKEPKTRGVGSRKSCTIGQMRLRLWLLLLALAACCGGENGWFRYGKCAGTSPSNSQHPTGQAGGQCWRPPSLFCLRAFQVPSLPLDFQFLASKVHTD</sequence>
<evidence type="ECO:0008006" key="3">
    <source>
        <dbReference type="Google" id="ProtNLM"/>
    </source>
</evidence>
<keyword evidence="2" id="KW-1185">Reference proteome</keyword>
<dbReference type="GeneID" id="85370704"/>
<evidence type="ECO:0000313" key="1">
    <source>
        <dbReference type="EMBL" id="KAK1545016.1"/>
    </source>
</evidence>
<protein>
    <recommendedName>
        <fullName evidence="3">Secreted protein</fullName>
    </recommendedName>
</protein>
<reference evidence="1 2" key="1">
    <citation type="submission" date="2016-10" db="EMBL/GenBank/DDBJ databases">
        <title>The genome sequence of Colletotrichum fioriniae PJ7.</title>
        <authorList>
            <person name="Baroncelli R."/>
        </authorList>
    </citation>
    <scope>NUCLEOTIDE SEQUENCE [LARGE SCALE GENOMIC DNA]</scope>
    <source>
        <strain evidence="1 2">IMI 384185</strain>
    </source>
</reference>